<name>A0A3B0WG22_9ZZZZ</name>
<dbReference type="AlphaFoldDB" id="A0A3B0WG22"/>
<dbReference type="GO" id="GO:0004633">
    <property type="term" value="F:phosphopantothenoylcysteine decarboxylase activity"/>
    <property type="evidence" value="ECO:0007669"/>
    <property type="project" value="UniProtKB-EC"/>
</dbReference>
<dbReference type="EMBL" id="UOFE01000044">
    <property type="protein sequence ID" value="VAW54795.1"/>
    <property type="molecule type" value="Genomic_DNA"/>
</dbReference>
<feature type="domain" description="DNA/pantothenate metabolism flavoprotein C-terminal" evidence="4">
    <location>
        <begin position="154"/>
        <end position="372"/>
    </location>
</feature>
<dbReference type="InterPro" id="IPR036551">
    <property type="entry name" value="Flavin_trans-like"/>
</dbReference>
<evidence type="ECO:0000259" key="3">
    <source>
        <dbReference type="Pfam" id="PF02441"/>
    </source>
</evidence>
<dbReference type="GO" id="GO:0015937">
    <property type="term" value="P:coenzyme A biosynthetic process"/>
    <property type="evidence" value="ECO:0007669"/>
    <property type="project" value="InterPro"/>
</dbReference>
<evidence type="ECO:0000256" key="1">
    <source>
        <dbReference type="ARBA" id="ARBA00022793"/>
    </source>
</evidence>
<dbReference type="HAMAP" id="MF_02225">
    <property type="entry name" value="CoaBC"/>
    <property type="match status" value="1"/>
</dbReference>
<keyword evidence="1" id="KW-0210">Decarboxylase</keyword>
<dbReference type="Pfam" id="PF04127">
    <property type="entry name" value="DFP"/>
    <property type="match status" value="1"/>
</dbReference>
<dbReference type="GO" id="GO:0010181">
    <property type="term" value="F:FMN binding"/>
    <property type="evidence" value="ECO:0007669"/>
    <property type="project" value="InterPro"/>
</dbReference>
<accession>A0A3B0WG22</accession>
<evidence type="ECO:0000259" key="4">
    <source>
        <dbReference type="Pfam" id="PF04127"/>
    </source>
</evidence>
<organism evidence="5">
    <name type="scientific">hydrothermal vent metagenome</name>
    <dbReference type="NCBI Taxonomy" id="652676"/>
    <lineage>
        <taxon>unclassified sequences</taxon>
        <taxon>metagenomes</taxon>
        <taxon>ecological metagenomes</taxon>
    </lineage>
</organism>
<keyword evidence="5" id="KW-0436">Ligase</keyword>
<dbReference type="InterPro" id="IPR003382">
    <property type="entry name" value="Flavoprotein"/>
</dbReference>
<evidence type="ECO:0000313" key="5">
    <source>
        <dbReference type="EMBL" id="VAW54795.1"/>
    </source>
</evidence>
<dbReference type="GO" id="GO:0004632">
    <property type="term" value="F:phosphopantothenate--cysteine ligase activity"/>
    <property type="evidence" value="ECO:0007669"/>
    <property type="project" value="UniProtKB-EC"/>
</dbReference>
<reference evidence="5" key="1">
    <citation type="submission" date="2018-06" db="EMBL/GenBank/DDBJ databases">
        <authorList>
            <person name="Zhirakovskaya E."/>
        </authorList>
    </citation>
    <scope>NUCLEOTIDE SEQUENCE</scope>
</reference>
<proteinExistence type="inferred from homology"/>
<dbReference type="NCBIfam" id="TIGR00521">
    <property type="entry name" value="coaBC_dfp"/>
    <property type="match status" value="1"/>
</dbReference>
<feature type="domain" description="Flavoprotein" evidence="3">
    <location>
        <begin position="3"/>
        <end position="145"/>
    </location>
</feature>
<dbReference type="Gene3D" id="3.40.50.10300">
    <property type="entry name" value="CoaB-like"/>
    <property type="match status" value="1"/>
</dbReference>
<dbReference type="SUPFAM" id="SSF102645">
    <property type="entry name" value="CoaB-like"/>
    <property type="match status" value="1"/>
</dbReference>
<dbReference type="EC" id="6.3.2.5" evidence="5"/>
<dbReference type="InterPro" id="IPR007085">
    <property type="entry name" value="DNA/pantothenate-metab_flavo_C"/>
</dbReference>
<dbReference type="Gene3D" id="3.40.50.1950">
    <property type="entry name" value="Flavin prenyltransferase-like"/>
    <property type="match status" value="1"/>
</dbReference>
<feature type="non-terminal residue" evidence="5">
    <location>
        <position position="1"/>
    </location>
</feature>
<dbReference type="InterPro" id="IPR035929">
    <property type="entry name" value="CoaB-like_sf"/>
</dbReference>
<keyword evidence="2 5" id="KW-0456">Lyase</keyword>
<gene>
    <name evidence="5" type="ORF">MNBD_GAMMA05-1777</name>
</gene>
<dbReference type="EC" id="4.1.1.36" evidence="5"/>
<dbReference type="GO" id="GO:0071513">
    <property type="term" value="C:phosphopantothenoylcysteine decarboxylase complex"/>
    <property type="evidence" value="ECO:0007669"/>
    <property type="project" value="TreeGrafter"/>
</dbReference>
<dbReference type="GO" id="GO:0015941">
    <property type="term" value="P:pantothenate catabolic process"/>
    <property type="evidence" value="ECO:0007669"/>
    <property type="project" value="InterPro"/>
</dbReference>
<dbReference type="PANTHER" id="PTHR14359">
    <property type="entry name" value="HOMO-OLIGOMERIC FLAVIN CONTAINING CYS DECARBOXYLASE FAMILY"/>
    <property type="match status" value="1"/>
</dbReference>
<dbReference type="SUPFAM" id="SSF52507">
    <property type="entry name" value="Homo-oligomeric flavin-containing Cys decarboxylases, HFCD"/>
    <property type="match status" value="1"/>
</dbReference>
<protein>
    <submittedName>
        <fullName evidence="5">Phosphopantothenoylcysteine decarboxylase / Phosphopantothenoylcysteine synthetase</fullName>
        <ecNumber evidence="5">4.1.1.36</ecNumber>
        <ecNumber evidence="5">6.3.2.5</ecNumber>
    </submittedName>
</protein>
<dbReference type="InterPro" id="IPR005252">
    <property type="entry name" value="CoaBC"/>
</dbReference>
<evidence type="ECO:0000256" key="2">
    <source>
        <dbReference type="ARBA" id="ARBA00023239"/>
    </source>
</evidence>
<dbReference type="PANTHER" id="PTHR14359:SF6">
    <property type="entry name" value="PHOSPHOPANTOTHENOYLCYSTEINE DECARBOXYLASE"/>
    <property type="match status" value="1"/>
</dbReference>
<sequence length="386" mass="41863">RSSVRSVMTAAATEFVSAMTFQALSGTQMFFDNNDSSDTSGMKHIDLARWADVIIIAPASANTIAKLAHGRADNLLTALCLASEAIKCFAPAMNRVMWDDLSTQANCKTLTDKNWAQLGPASGSQACGETGEGRMLEVKDILTSLEQCFKTGALQGLNIIITAGPTYEAIDPVRFIGNRSSGRMGYAIADAAIEAGANVILISGPCHLAAPETLNFIAVESANEMFQAVLSSIDDCHIYISTAAVSDYRVDNIATQKIKKTSQQLTLQLTKNKDIISAVATHKMRPYVVGFAAETENVTDNAKDKLLRKNLDMIVANDVSVTADDQPDIGFNSEYNALHVFYARDNQICGEQQFEIARKSQLAKRLITLISKQFKISQSENEKNTA</sequence>
<dbReference type="Pfam" id="PF02441">
    <property type="entry name" value="Flavoprotein"/>
    <property type="match status" value="1"/>
</dbReference>